<keyword evidence="6" id="KW-0833">Ubl conjugation pathway</keyword>
<organism evidence="13 14">
    <name type="scientific">Camelina sativa</name>
    <name type="common">False flax</name>
    <name type="synonym">Myagrum sativum</name>
    <dbReference type="NCBI Taxonomy" id="90675"/>
    <lineage>
        <taxon>Eukaryota</taxon>
        <taxon>Viridiplantae</taxon>
        <taxon>Streptophyta</taxon>
        <taxon>Embryophyta</taxon>
        <taxon>Tracheophyta</taxon>
        <taxon>Spermatophyta</taxon>
        <taxon>Magnoliopsida</taxon>
        <taxon>eudicotyledons</taxon>
        <taxon>Gunneridae</taxon>
        <taxon>Pentapetalae</taxon>
        <taxon>rosids</taxon>
        <taxon>malvids</taxon>
        <taxon>Brassicales</taxon>
        <taxon>Brassicaceae</taxon>
        <taxon>Camelineae</taxon>
        <taxon>Camelina</taxon>
    </lineage>
</organism>
<keyword evidence="5 9" id="KW-0863">Zinc-finger</keyword>
<feature type="transmembrane region" description="Helical" evidence="11">
    <location>
        <begin position="50"/>
        <end position="70"/>
    </location>
</feature>
<evidence type="ECO:0000256" key="6">
    <source>
        <dbReference type="ARBA" id="ARBA00022786"/>
    </source>
</evidence>
<evidence type="ECO:0000256" key="5">
    <source>
        <dbReference type="ARBA" id="ARBA00022771"/>
    </source>
</evidence>
<keyword evidence="13" id="KW-1185">Reference proteome</keyword>
<dbReference type="SMART" id="SM01197">
    <property type="entry name" value="FANCL_C"/>
    <property type="match status" value="1"/>
</dbReference>
<sequence length="349" mass="39506">MDIFTRDLIRRIVASILLPLFLFHYLPYVTCQLESESADHNRKTNFSTELIIAIILLVTFISLSTVACCLHKTFYSAEIEAAGHELLHSRASRGLEKEVIESFPSFFYSEVKGLMIGKGGVECAICLSEFEDQETLRLMPPCSHTFHANCIDVWLSSRSSCPVCRENLSLKLGERFPYPSIDVEIGNEQRGVQGPPNERNFTGNSVTWNNNANYGIPRSRSTGLPSSWQIPEIFFLRSHSTGHSLVQLGENLDRFTLQLPEEVHRQLVSLNLMRRSHMALPQAMSSRQGYRSGSDRSGSSLFLFSSLGTKAPKAFVRSTHDRNDQFRETSDTNNNFGERSFERLMPEKV</sequence>
<dbReference type="RefSeq" id="XP_010421832.1">
    <property type="nucleotide sequence ID" value="XM_010423530.1"/>
</dbReference>
<dbReference type="PROSITE" id="PS50089">
    <property type="entry name" value="ZF_RING_2"/>
    <property type="match status" value="1"/>
</dbReference>
<comment type="similarity">
    <text evidence="8">Belongs to the RING-type zinc finger family. ATL subfamily.</text>
</comment>
<evidence type="ECO:0000256" key="2">
    <source>
        <dbReference type="ARBA" id="ARBA00004906"/>
    </source>
</evidence>
<evidence type="ECO:0000256" key="8">
    <source>
        <dbReference type="ARBA" id="ARBA00024209"/>
    </source>
</evidence>
<keyword evidence="7" id="KW-0862">Zinc</keyword>
<dbReference type="InterPro" id="IPR001841">
    <property type="entry name" value="Znf_RING"/>
</dbReference>
<gene>
    <name evidence="14" type="primary">LOC104707224</name>
</gene>
<dbReference type="CDD" id="cd16461">
    <property type="entry name" value="RING-H2_EL5-like"/>
    <property type="match status" value="1"/>
</dbReference>
<evidence type="ECO:0000313" key="13">
    <source>
        <dbReference type="Proteomes" id="UP000694864"/>
    </source>
</evidence>
<reference evidence="13" key="1">
    <citation type="journal article" date="2014" name="Nat. Commun.">
        <title>The emerging biofuel crop Camelina sativa retains a highly undifferentiated hexaploid genome structure.</title>
        <authorList>
            <person name="Kagale S."/>
            <person name="Koh C."/>
            <person name="Nixon J."/>
            <person name="Bollina V."/>
            <person name="Clarke W.E."/>
            <person name="Tuteja R."/>
            <person name="Spillane C."/>
            <person name="Robinson S.J."/>
            <person name="Links M.G."/>
            <person name="Clarke C."/>
            <person name="Higgins E.E."/>
            <person name="Huebert T."/>
            <person name="Sharpe A.G."/>
            <person name="Parkin I.A."/>
        </authorList>
    </citation>
    <scope>NUCLEOTIDE SEQUENCE [LARGE SCALE GENOMIC DNA]</scope>
    <source>
        <strain evidence="13">cv. DH55</strain>
    </source>
</reference>
<feature type="transmembrane region" description="Helical" evidence="11">
    <location>
        <begin position="12"/>
        <end position="30"/>
    </location>
</feature>
<dbReference type="Gene3D" id="3.30.40.10">
    <property type="entry name" value="Zinc/RING finger domain, C3HC4 (zinc finger)"/>
    <property type="match status" value="1"/>
</dbReference>
<evidence type="ECO:0000259" key="12">
    <source>
        <dbReference type="PROSITE" id="PS50089"/>
    </source>
</evidence>
<reference evidence="14" key="2">
    <citation type="submission" date="2025-08" db="UniProtKB">
        <authorList>
            <consortium name="RefSeq"/>
        </authorList>
    </citation>
    <scope>IDENTIFICATION</scope>
    <source>
        <tissue evidence="14">Leaf</tissue>
    </source>
</reference>
<keyword evidence="11" id="KW-0472">Membrane</keyword>
<evidence type="ECO:0000256" key="4">
    <source>
        <dbReference type="ARBA" id="ARBA00022723"/>
    </source>
</evidence>
<dbReference type="EC" id="2.3.2.27" evidence="3"/>
<evidence type="ECO:0000256" key="3">
    <source>
        <dbReference type="ARBA" id="ARBA00012483"/>
    </source>
</evidence>
<dbReference type="InterPro" id="IPR053238">
    <property type="entry name" value="RING-H2_zinc_finger"/>
</dbReference>
<feature type="region of interest" description="Disordered" evidence="10">
    <location>
        <begin position="320"/>
        <end position="349"/>
    </location>
</feature>
<evidence type="ECO:0000256" key="11">
    <source>
        <dbReference type="SAM" id="Phobius"/>
    </source>
</evidence>
<comment type="pathway">
    <text evidence="2">Protein modification; protein ubiquitination.</text>
</comment>
<feature type="domain" description="RING-type" evidence="12">
    <location>
        <begin position="123"/>
        <end position="165"/>
    </location>
</feature>
<evidence type="ECO:0000256" key="10">
    <source>
        <dbReference type="SAM" id="MobiDB-lite"/>
    </source>
</evidence>
<dbReference type="PANTHER" id="PTHR14155">
    <property type="entry name" value="RING FINGER DOMAIN-CONTAINING"/>
    <property type="match status" value="1"/>
</dbReference>
<dbReference type="Proteomes" id="UP000694864">
    <property type="component" value="Chromosome 8"/>
</dbReference>
<protein>
    <recommendedName>
        <fullName evidence="3">RING-type E3 ubiquitin transferase</fullName>
        <ecNumber evidence="3">2.3.2.27</ecNumber>
    </recommendedName>
</protein>
<evidence type="ECO:0000256" key="1">
    <source>
        <dbReference type="ARBA" id="ARBA00000900"/>
    </source>
</evidence>
<accession>A0ABM0T708</accession>
<dbReference type="Pfam" id="PF13639">
    <property type="entry name" value="zf-RING_2"/>
    <property type="match status" value="1"/>
</dbReference>
<proteinExistence type="inferred from homology"/>
<keyword evidence="11" id="KW-0812">Transmembrane</keyword>
<dbReference type="InterPro" id="IPR013083">
    <property type="entry name" value="Znf_RING/FYVE/PHD"/>
</dbReference>
<dbReference type="SMART" id="SM00184">
    <property type="entry name" value="RING"/>
    <property type="match status" value="1"/>
</dbReference>
<name>A0ABM0T708_CAMSA</name>
<evidence type="ECO:0000256" key="7">
    <source>
        <dbReference type="ARBA" id="ARBA00022833"/>
    </source>
</evidence>
<evidence type="ECO:0000256" key="9">
    <source>
        <dbReference type="PROSITE-ProRule" id="PRU00175"/>
    </source>
</evidence>
<dbReference type="SUPFAM" id="SSF57850">
    <property type="entry name" value="RING/U-box"/>
    <property type="match status" value="1"/>
</dbReference>
<feature type="compositionally biased region" description="Basic and acidic residues" evidence="10">
    <location>
        <begin position="339"/>
        <end position="349"/>
    </location>
</feature>
<evidence type="ECO:0000313" key="14">
    <source>
        <dbReference type="RefSeq" id="XP_010421832.1"/>
    </source>
</evidence>
<keyword evidence="4" id="KW-0479">Metal-binding</keyword>
<keyword evidence="11" id="KW-1133">Transmembrane helix</keyword>
<dbReference type="GeneID" id="104707224"/>
<feature type="compositionally biased region" description="Basic and acidic residues" evidence="10">
    <location>
        <begin position="320"/>
        <end position="330"/>
    </location>
</feature>
<dbReference type="PANTHER" id="PTHR14155:SF547">
    <property type="entry name" value="RING-H2 FINGER PROTEIN ATL35-RELATED"/>
    <property type="match status" value="1"/>
</dbReference>
<comment type="catalytic activity">
    <reaction evidence="1">
        <text>S-ubiquitinyl-[E2 ubiquitin-conjugating enzyme]-L-cysteine + [acceptor protein]-L-lysine = [E2 ubiquitin-conjugating enzyme]-L-cysteine + N(6)-ubiquitinyl-[acceptor protein]-L-lysine.</text>
        <dbReference type="EC" id="2.3.2.27"/>
    </reaction>
</comment>